<name>A0A0D0AJ05_9AGAM</name>
<keyword evidence="1" id="KW-0472">Membrane</keyword>
<reference evidence="4" key="2">
    <citation type="submission" date="2015-01" db="EMBL/GenBank/DDBJ databases">
        <title>Evolutionary Origins and Diversification of the Mycorrhizal Mutualists.</title>
        <authorList>
            <consortium name="DOE Joint Genome Institute"/>
            <consortium name="Mycorrhizal Genomics Consortium"/>
            <person name="Kohler A."/>
            <person name="Kuo A."/>
            <person name="Nagy L.G."/>
            <person name="Floudas D."/>
            <person name="Copeland A."/>
            <person name="Barry K.W."/>
            <person name="Cichocki N."/>
            <person name="Veneault-Fourrey C."/>
            <person name="LaButti K."/>
            <person name="Lindquist E.A."/>
            <person name="Lipzen A."/>
            <person name="Lundell T."/>
            <person name="Morin E."/>
            <person name="Murat C."/>
            <person name="Riley R."/>
            <person name="Ohm R."/>
            <person name="Sun H."/>
            <person name="Tunlid A."/>
            <person name="Henrissat B."/>
            <person name="Grigoriev I.V."/>
            <person name="Hibbett D.S."/>
            <person name="Martin F."/>
        </authorList>
    </citation>
    <scope>NUCLEOTIDE SEQUENCE [LARGE SCALE GENOMIC DNA]</scope>
    <source>
        <strain evidence="4">UH-Slu-Lm8-n1</strain>
    </source>
</reference>
<feature type="transmembrane region" description="Helical" evidence="1">
    <location>
        <begin position="162"/>
        <end position="180"/>
    </location>
</feature>
<evidence type="ECO:0000256" key="1">
    <source>
        <dbReference type="SAM" id="Phobius"/>
    </source>
</evidence>
<feature type="domain" description="DUF6533" evidence="2">
    <location>
        <begin position="15"/>
        <end position="60"/>
    </location>
</feature>
<feature type="transmembrane region" description="Helical" evidence="1">
    <location>
        <begin position="201"/>
        <end position="221"/>
    </location>
</feature>
<dbReference type="InterPro" id="IPR045340">
    <property type="entry name" value="DUF6533"/>
</dbReference>
<feature type="transmembrane region" description="Helical" evidence="1">
    <location>
        <begin position="87"/>
        <end position="106"/>
    </location>
</feature>
<dbReference type="EMBL" id="KN835256">
    <property type="protein sequence ID" value="KIK41846.1"/>
    <property type="molecule type" value="Genomic_DNA"/>
</dbReference>
<dbReference type="Proteomes" id="UP000054485">
    <property type="component" value="Unassembled WGS sequence"/>
</dbReference>
<dbReference type="AlphaFoldDB" id="A0A0D0AJ05"/>
<feature type="transmembrane region" description="Helical" evidence="1">
    <location>
        <begin position="45"/>
        <end position="67"/>
    </location>
</feature>
<evidence type="ECO:0000313" key="3">
    <source>
        <dbReference type="EMBL" id="KIK41846.1"/>
    </source>
</evidence>
<accession>A0A0D0AJ05</accession>
<dbReference type="HOGENOM" id="CLU_035509_7_0_1"/>
<organism evidence="3 4">
    <name type="scientific">Suillus luteus UH-Slu-Lm8-n1</name>
    <dbReference type="NCBI Taxonomy" id="930992"/>
    <lineage>
        <taxon>Eukaryota</taxon>
        <taxon>Fungi</taxon>
        <taxon>Dikarya</taxon>
        <taxon>Basidiomycota</taxon>
        <taxon>Agaricomycotina</taxon>
        <taxon>Agaricomycetes</taxon>
        <taxon>Agaricomycetidae</taxon>
        <taxon>Boletales</taxon>
        <taxon>Suillineae</taxon>
        <taxon>Suillaceae</taxon>
        <taxon>Suillus</taxon>
    </lineage>
</organism>
<dbReference type="InParanoid" id="A0A0D0AJ05"/>
<feature type="transmembrane region" description="Helical" evidence="1">
    <location>
        <begin position="12"/>
        <end position="33"/>
    </location>
</feature>
<keyword evidence="4" id="KW-1185">Reference proteome</keyword>
<reference evidence="3 4" key="1">
    <citation type="submission" date="2014-04" db="EMBL/GenBank/DDBJ databases">
        <authorList>
            <consortium name="DOE Joint Genome Institute"/>
            <person name="Kuo A."/>
            <person name="Ruytinx J."/>
            <person name="Rineau F."/>
            <person name="Colpaert J."/>
            <person name="Kohler A."/>
            <person name="Nagy L.G."/>
            <person name="Floudas D."/>
            <person name="Copeland A."/>
            <person name="Barry K.W."/>
            <person name="Cichocki N."/>
            <person name="Veneault-Fourrey C."/>
            <person name="LaButti K."/>
            <person name="Lindquist E.A."/>
            <person name="Lipzen A."/>
            <person name="Lundell T."/>
            <person name="Morin E."/>
            <person name="Murat C."/>
            <person name="Sun H."/>
            <person name="Tunlid A."/>
            <person name="Henrissat B."/>
            <person name="Grigoriev I.V."/>
            <person name="Hibbett D.S."/>
            <person name="Martin F."/>
            <person name="Nordberg H.P."/>
            <person name="Cantor M.N."/>
            <person name="Hua S.X."/>
        </authorList>
    </citation>
    <scope>NUCLEOTIDE SEQUENCE [LARGE SCALE GENOMIC DNA]</scope>
    <source>
        <strain evidence="3 4">UH-Slu-Lm8-n1</strain>
    </source>
</reference>
<evidence type="ECO:0000313" key="4">
    <source>
        <dbReference type="Proteomes" id="UP000054485"/>
    </source>
</evidence>
<dbReference type="OrthoDB" id="2686513at2759"/>
<sequence length="240" mass="26951">MNFVQANRMSTISYYAILVPNAILIYDHLATLTEEISSIWCRPKALSAMLFLLNRYVALLGNVYGLIGDTLPASVESCPTYILSRQVLVFLQGCIVCLILTLRTYALYGRSKWLLISLVIIILTFMVGAAVETFGPYSSTVTNLPEGNCYQTYTAETTIRLAVAWEALSVYEFLIFVLTVSRIFQIRRLLRLSLTGSRRNIIAVMFQDGAMYFGAMTLFNIPNILTYYRGSVSTPTCVIH</sequence>
<keyword evidence="1" id="KW-1133">Transmembrane helix</keyword>
<dbReference type="Pfam" id="PF20151">
    <property type="entry name" value="DUF6533"/>
    <property type="match status" value="1"/>
</dbReference>
<protein>
    <recommendedName>
        <fullName evidence="2">DUF6533 domain-containing protein</fullName>
    </recommendedName>
</protein>
<feature type="transmembrane region" description="Helical" evidence="1">
    <location>
        <begin position="113"/>
        <end position="131"/>
    </location>
</feature>
<evidence type="ECO:0000259" key="2">
    <source>
        <dbReference type="Pfam" id="PF20151"/>
    </source>
</evidence>
<gene>
    <name evidence="3" type="ORF">CY34DRAFT_805608</name>
</gene>
<proteinExistence type="predicted"/>
<keyword evidence="1" id="KW-0812">Transmembrane</keyword>